<accession>A0A1Y5TEN3</accession>
<dbReference type="SMART" id="SM00563">
    <property type="entry name" value="PlsC"/>
    <property type="match status" value="1"/>
</dbReference>
<protein>
    <recommendedName>
        <fullName evidence="1">Phospholipid/glycerol acyltransferase domain-containing protein</fullName>
    </recommendedName>
</protein>
<proteinExistence type="predicted"/>
<dbReference type="OrthoDB" id="1113830at2"/>
<evidence type="ECO:0000313" key="3">
    <source>
        <dbReference type="Proteomes" id="UP000193409"/>
    </source>
</evidence>
<dbReference type="Pfam" id="PF19576">
    <property type="entry name" value="Acyltransf_2"/>
    <property type="match status" value="1"/>
</dbReference>
<evidence type="ECO:0000259" key="1">
    <source>
        <dbReference type="SMART" id="SM00563"/>
    </source>
</evidence>
<evidence type="ECO:0000313" key="2">
    <source>
        <dbReference type="EMBL" id="SLN60221.1"/>
    </source>
</evidence>
<dbReference type="SUPFAM" id="SSF69593">
    <property type="entry name" value="Glycerol-3-phosphate (1)-acyltransferase"/>
    <property type="match status" value="1"/>
</dbReference>
<reference evidence="2 3" key="1">
    <citation type="submission" date="2017-03" db="EMBL/GenBank/DDBJ databases">
        <authorList>
            <person name="Afonso C.L."/>
            <person name="Miller P.J."/>
            <person name="Scott M.A."/>
            <person name="Spackman E."/>
            <person name="Goraichik I."/>
            <person name="Dimitrov K.M."/>
            <person name="Suarez D.L."/>
            <person name="Swayne D.E."/>
        </authorList>
    </citation>
    <scope>NUCLEOTIDE SEQUENCE [LARGE SCALE GENOMIC DNA]</scope>
    <source>
        <strain evidence="2 3">CECT 7680</strain>
    </source>
</reference>
<gene>
    <name evidence="2" type="ORF">PSA7680_03162</name>
</gene>
<dbReference type="Proteomes" id="UP000193409">
    <property type="component" value="Unassembled WGS sequence"/>
</dbReference>
<dbReference type="CDD" id="cd07986">
    <property type="entry name" value="LPLAT_ACT14924-like"/>
    <property type="match status" value="1"/>
</dbReference>
<dbReference type="EMBL" id="FWFQ01000028">
    <property type="protein sequence ID" value="SLN60221.1"/>
    <property type="molecule type" value="Genomic_DNA"/>
</dbReference>
<sequence length="308" mass="34281">MDNSGQGRAPAKGDYVPYDKRQLSYANTFPNPFKANVIRTLEWCTGKIPILRRIRRFEREGVEEGQAFWSHALRIMGVELLTPPDQIARIPKEGPVVIVANHPHGLVDGIVLAELVGRVRTDYKILTRSLLTGVEEVKDFMIPVPFPHEENAQKLNLEMRRQAMAHLADGGVIVLFPSGVVATSDTWFGPVIEREWNPFTSKMVKRSGATVVPVYFPGQNSRAYQIANQISATLRQGLLLHEVAHALNRPQAPVVGYPITPEEIARWEGNAREFVAYLRERTLALRTQPEARGLSLAGAAALRPLAKG</sequence>
<organism evidence="2 3">
    <name type="scientific">Pseudoruegeria aquimaris</name>
    <dbReference type="NCBI Taxonomy" id="393663"/>
    <lineage>
        <taxon>Bacteria</taxon>
        <taxon>Pseudomonadati</taxon>
        <taxon>Pseudomonadota</taxon>
        <taxon>Alphaproteobacteria</taxon>
        <taxon>Rhodobacterales</taxon>
        <taxon>Roseobacteraceae</taxon>
        <taxon>Pseudoruegeria</taxon>
    </lineage>
</organism>
<dbReference type="GO" id="GO:0016746">
    <property type="term" value="F:acyltransferase activity"/>
    <property type="evidence" value="ECO:0007669"/>
    <property type="project" value="InterPro"/>
</dbReference>
<dbReference type="AlphaFoldDB" id="A0A1Y5TEN3"/>
<dbReference type="InterPro" id="IPR002123">
    <property type="entry name" value="Plipid/glycerol_acylTrfase"/>
</dbReference>
<dbReference type="RefSeq" id="WP_139838689.1">
    <property type="nucleotide sequence ID" value="NZ_FWFQ01000028.1"/>
</dbReference>
<name>A0A1Y5TEN3_9RHOB</name>
<feature type="domain" description="Phospholipid/glycerol acyltransferase" evidence="1">
    <location>
        <begin position="96"/>
        <end position="219"/>
    </location>
</feature>
<keyword evidence="3" id="KW-1185">Reference proteome</keyword>
<dbReference type="InterPro" id="IPR045746">
    <property type="entry name" value="ACT14924-like_Acyltransf_dom"/>
</dbReference>